<protein>
    <submittedName>
        <fullName evidence="1">DUF3080 family protein</fullName>
    </submittedName>
</protein>
<accession>A0ABW7II68</accession>
<name>A0ABW7II68_9VIBR</name>
<dbReference type="RefSeq" id="WP_394629215.1">
    <property type="nucleotide sequence ID" value="NZ_JBIHSF010000008.1"/>
</dbReference>
<dbReference type="EMBL" id="JBIHSF010000008">
    <property type="protein sequence ID" value="MFH0261284.1"/>
    <property type="molecule type" value="Genomic_DNA"/>
</dbReference>
<evidence type="ECO:0000313" key="1">
    <source>
        <dbReference type="EMBL" id="MFH0261284.1"/>
    </source>
</evidence>
<dbReference type="PROSITE" id="PS51257">
    <property type="entry name" value="PROKAR_LIPOPROTEIN"/>
    <property type="match status" value="1"/>
</dbReference>
<gene>
    <name evidence="1" type="ORF">ACGRH2_12835</name>
</gene>
<reference evidence="1 2" key="1">
    <citation type="submission" date="2024-10" db="EMBL/GenBank/DDBJ databases">
        <authorList>
            <person name="Yibar A."/>
            <person name="Saticioglu I.B."/>
            <person name="Duman M."/>
            <person name="Ajmi N."/>
            <person name="Gurler F."/>
            <person name="Ay H."/>
            <person name="Onuk E."/>
            <person name="Guler S."/>
            <person name="Romalde J.L."/>
        </authorList>
    </citation>
    <scope>NUCLEOTIDE SEQUENCE [LARGE SCALE GENOMIC DNA]</scope>
    <source>
        <strain evidence="1 2">1-TCBS-B</strain>
    </source>
</reference>
<evidence type="ECO:0000313" key="2">
    <source>
        <dbReference type="Proteomes" id="UP001607125"/>
    </source>
</evidence>
<organism evidence="1 2">
    <name type="scientific">Vibrio barjaei</name>
    <dbReference type="NCBI Taxonomy" id="1676683"/>
    <lineage>
        <taxon>Bacteria</taxon>
        <taxon>Pseudomonadati</taxon>
        <taxon>Pseudomonadota</taxon>
        <taxon>Gammaproteobacteria</taxon>
        <taxon>Vibrionales</taxon>
        <taxon>Vibrionaceae</taxon>
        <taxon>Vibrio</taxon>
    </lineage>
</organism>
<comment type="caution">
    <text evidence="1">The sequence shown here is derived from an EMBL/GenBank/DDBJ whole genome shotgun (WGS) entry which is preliminary data.</text>
</comment>
<dbReference type="Pfam" id="PF11279">
    <property type="entry name" value="DUF3080"/>
    <property type="match status" value="1"/>
</dbReference>
<proteinExistence type="predicted"/>
<keyword evidence="2" id="KW-1185">Reference proteome</keyword>
<dbReference type="InterPro" id="IPR021431">
    <property type="entry name" value="DUF3080"/>
</dbReference>
<sequence length="355" mass="40545">MKVLTAPPSAKAVLALVFIISAFLSGCIEQQGAESRFEDYLSRVASIQDSDALPHPDNTLITLPSQRNITIDIPRTTLGIVDSYQLRKCHLFKLIAERNSVLGKVQDQFRDFDYQITLIDGIERCLLSDKIEQSVKAQLEDILATKYRYLPSYFSNLIFTSHAMRAQLSGNQWLDEGISSQAAQLHSALNTLNSIAAYILTQTEGSHTLTLPQPITPYQETLEKTKLIGNLAYSLQASTHWLTVVTQQLQQYDNKILCGANRDTTRFNYLVNVFNNLFITDIQPYLSFLSSEYQAISREVVFIKHVLDKVQQDKVSVYRLDRIYDEFKTANQQHVFYWKSLFKRCGKTLTEIRQP</sequence>
<dbReference type="Proteomes" id="UP001607125">
    <property type="component" value="Unassembled WGS sequence"/>
</dbReference>